<evidence type="ECO:0000256" key="1">
    <source>
        <dbReference type="SAM" id="MobiDB-lite"/>
    </source>
</evidence>
<reference evidence="2" key="1">
    <citation type="submission" date="2020-05" db="EMBL/GenBank/DDBJ databases">
        <title>Mycena genomes resolve the evolution of fungal bioluminescence.</title>
        <authorList>
            <person name="Tsai I.J."/>
        </authorList>
    </citation>
    <scope>NUCLEOTIDE SEQUENCE</scope>
    <source>
        <strain evidence="2">160909Yilan</strain>
    </source>
</reference>
<dbReference type="Proteomes" id="UP000623467">
    <property type="component" value="Unassembled WGS sequence"/>
</dbReference>
<accession>A0A8H6XI77</accession>
<name>A0A8H6XI77_9AGAR</name>
<sequence>MSPQPHPSTDSPAPTQNSSLAGAGVESLLGQLWNIGNLLPPPTPSDAHNPHHTRHRTGSRRMSSTSEGYPGAAALSRTGTAFGAVALPLALDAPTFFDFNAHFVIVQIPLHPSPSSSGGSGGGRIWSLAAAAHALRWALWLQ</sequence>
<proteinExistence type="predicted"/>
<feature type="region of interest" description="Disordered" evidence="1">
    <location>
        <begin position="1"/>
        <end position="20"/>
    </location>
</feature>
<protein>
    <submittedName>
        <fullName evidence="2">Uncharacterized protein</fullName>
    </submittedName>
</protein>
<comment type="caution">
    <text evidence="2">The sequence shown here is derived from an EMBL/GenBank/DDBJ whole genome shotgun (WGS) entry which is preliminary data.</text>
</comment>
<organism evidence="2 3">
    <name type="scientific">Mycena sanguinolenta</name>
    <dbReference type="NCBI Taxonomy" id="230812"/>
    <lineage>
        <taxon>Eukaryota</taxon>
        <taxon>Fungi</taxon>
        <taxon>Dikarya</taxon>
        <taxon>Basidiomycota</taxon>
        <taxon>Agaricomycotina</taxon>
        <taxon>Agaricomycetes</taxon>
        <taxon>Agaricomycetidae</taxon>
        <taxon>Agaricales</taxon>
        <taxon>Marasmiineae</taxon>
        <taxon>Mycenaceae</taxon>
        <taxon>Mycena</taxon>
    </lineage>
</organism>
<keyword evidence="3" id="KW-1185">Reference proteome</keyword>
<evidence type="ECO:0000313" key="3">
    <source>
        <dbReference type="Proteomes" id="UP000623467"/>
    </source>
</evidence>
<feature type="compositionally biased region" description="Polar residues" evidence="1">
    <location>
        <begin position="7"/>
        <end position="20"/>
    </location>
</feature>
<gene>
    <name evidence="2" type="ORF">MSAN_02118900</name>
</gene>
<feature type="region of interest" description="Disordered" evidence="1">
    <location>
        <begin position="36"/>
        <end position="71"/>
    </location>
</feature>
<feature type="compositionally biased region" description="Basic residues" evidence="1">
    <location>
        <begin position="50"/>
        <end position="59"/>
    </location>
</feature>
<dbReference type="AlphaFoldDB" id="A0A8H6XI77"/>
<dbReference type="EMBL" id="JACAZH010000029">
    <property type="protein sequence ID" value="KAF7340894.1"/>
    <property type="molecule type" value="Genomic_DNA"/>
</dbReference>
<evidence type="ECO:0000313" key="2">
    <source>
        <dbReference type="EMBL" id="KAF7340894.1"/>
    </source>
</evidence>